<feature type="region of interest" description="Disordered" evidence="12">
    <location>
        <begin position="477"/>
        <end position="518"/>
    </location>
</feature>
<evidence type="ECO:0000313" key="15">
    <source>
        <dbReference type="RefSeq" id="XP_029304068.1"/>
    </source>
</evidence>
<evidence type="ECO:0000256" key="9">
    <source>
        <dbReference type="ARBA" id="ARBA00041919"/>
    </source>
</evidence>
<comment type="catalytic activity">
    <reaction evidence="10">
        <text>2'-deoxycytidine + H2O + H(+) = 2'-deoxyuridine + NH4(+)</text>
        <dbReference type="Rhea" id="RHEA:13433"/>
        <dbReference type="ChEBI" id="CHEBI:15377"/>
        <dbReference type="ChEBI" id="CHEBI:15378"/>
        <dbReference type="ChEBI" id="CHEBI:15698"/>
        <dbReference type="ChEBI" id="CHEBI:16450"/>
        <dbReference type="ChEBI" id="CHEBI:28938"/>
        <dbReference type="EC" id="3.5.4.5"/>
    </reaction>
</comment>
<accession>A0A6J2QZV6</accession>
<keyword evidence="4" id="KW-0479">Metal-binding</keyword>
<evidence type="ECO:0000256" key="3">
    <source>
        <dbReference type="ARBA" id="ARBA00012783"/>
    </source>
</evidence>
<dbReference type="AlphaFoldDB" id="A0A6J2QZV6"/>
<proteinExistence type="inferred from homology"/>
<dbReference type="KEGG" id="cgob:115018933"/>
<dbReference type="FunCoup" id="A0A6J2QZV6">
    <property type="interactions" value="635"/>
</dbReference>
<evidence type="ECO:0000256" key="12">
    <source>
        <dbReference type="SAM" id="MobiDB-lite"/>
    </source>
</evidence>
<comment type="similarity">
    <text evidence="2">Belongs to the cytidine and deoxycytidylate deaminase family.</text>
</comment>
<dbReference type="Proteomes" id="UP000504630">
    <property type="component" value="Chromosome 2"/>
</dbReference>
<dbReference type="InterPro" id="IPR015517">
    <property type="entry name" value="dCMP_deaminase-rel"/>
</dbReference>
<dbReference type="GO" id="GO:0004132">
    <property type="term" value="F:dCMP deaminase activity"/>
    <property type="evidence" value="ECO:0007669"/>
    <property type="project" value="TreeGrafter"/>
</dbReference>
<evidence type="ECO:0000256" key="2">
    <source>
        <dbReference type="ARBA" id="ARBA00006576"/>
    </source>
</evidence>
<reference evidence="15" key="1">
    <citation type="submission" date="2025-08" db="UniProtKB">
        <authorList>
            <consortium name="RefSeq"/>
        </authorList>
    </citation>
    <scope>IDENTIFICATION</scope>
</reference>
<organism evidence="14 15">
    <name type="scientific">Cottoperca gobio</name>
    <name type="common">Frogmouth</name>
    <name type="synonym">Aphritis gobio</name>
    <dbReference type="NCBI Taxonomy" id="56716"/>
    <lineage>
        <taxon>Eukaryota</taxon>
        <taxon>Metazoa</taxon>
        <taxon>Chordata</taxon>
        <taxon>Craniata</taxon>
        <taxon>Vertebrata</taxon>
        <taxon>Euteleostomi</taxon>
        <taxon>Actinopterygii</taxon>
        <taxon>Neopterygii</taxon>
        <taxon>Teleostei</taxon>
        <taxon>Neoteleostei</taxon>
        <taxon>Acanthomorphata</taxon>
        <taxon>Eupercaria</taxon>
        <taxon>Perciformes</taxon>
        <taxon>Notothenioidei</taxon>
        <taxon>Bovichtidae</taxon>
        <taxon>Cottoperca</taxon>
    </lineage>
</organism>
<dbReference type="GeneID" id="115018933"/>
<dbReference type="PANTHER" id="PTHR11086:SF14">
    <property type="entry name" value="CYTIDINE AND DCMP DEAMINASE DOMAIN-CONTAINING PROTEIN 1"/>
    <property type="match status" value="1"/>
</dbReference>
<evidence type="ECO:0000256" key="4">
    <source>
        <dbReference type="ARBA" id="ARBA00022723"/>
    </source>
</evidence>
<dbReference type="EC" id="3.5.4.5" evidence="3"/>
<feature type="region of interest" description="Disordered" evidence="12">
    <location>
        <begin position="1"/>
        <end position="34"/>
    </location>
</feature>
<comment type="catalytic activity">
    <reaction evidence="11">
        <text>cytidine + H2O + H(+) = uridine + NH4(+)</text>
        <dbReference type="Rhea" id="RHEA:16069"/>
        <dbReference type="ChEBI" id="CHEBI:15377"/>
        <dbReference type="ChEBI" id="CHEBI:15378"/>
        <dbReference type="ChEBI" id="CHEBI:16704"/>
        <dbReference type="ChEBI" id="CHEBI:17562"/>
        <dbReference type="ChEBI" id="CHEBI:28938"/>
        <dbReference type="EC" id="3.5.4.5"/>
    </reaction>
</comment>
<keyword evidence="14" id="KW-1185">Reference proteome</keyword>
<dbReference type="CTD" id="81602"/>
<dbReference type="InterPro" id="IPR016192">
    <property type="entry name" value="APOBEC/CMP_deaminase_Zn-bd"/>
</dbReference>
<evidence type="ECO:0000313" key="14">
    <source>
        <dbReference type="Proteomes" id="UP000504630"/>
    </source>
</evidence>
<gene>
    <name evidence="15" type="primary">cdadc1</name>
</gene>
<keyword evidence="7" id="KW-0862">Zinc</keyword>
<evidence type="ECO:0000256" key="11">
    <source>
        <dbReference type="ARBA" id="ARBA00049558"/>
    </source>
</evidence>
<dbReference type="GO" id="GO:0008270">
    <property type="term" value="F:zinc ion binding"/>
    <property type="evidence" value="ECO:0007669"/>
    <property type="project" value="InterPro"/>
</dbReference>
<dbReference type="InterPro" id="IPR002125">
    <property type="entry name" value="CMP_dCMP_dom"/>
</dbReference>
<dbReference type="InParanoid" id="A0A6J2QZV6"/>
<protein>
    <recommendedName>
        <fullName evidence="8">Cytidine and dCMP deaminase domain-containing protein 1</fullName>
        <ecNumber evidence="3">3.5.4.5</ecNumber>
    </recommendedName>
    <alternativeName>
        <fullName evidence="9">Cytidine deaminase</fullName>
    </alternativeName>
</protein>
<evidence type="ECO:0000256" key="7">
    <source>
        <dbReference type="ARBA" id="ARBA00022833"/>
    </source>
</evidence>
<dbReference type="Pfam" id="PF00383">
    <property type="entry name" value="dCMP_cyt_deam_1"/>
    <property type="match status" value="2"/>
</dbReference>
<dbReference type="GO" id="GO:0005737">
    <property type="term" value="C:cytoplasm"/>
    <property type="evidence" value="ECO:0007669"/>
    <property type="project" value="TreeGrafter"/>
</dbReference>
<evidence type="ECO:0000256" key="5">
    <source>
        <dbReference type="ARBA" id="ARBA00022737"/>
    </source>
</evidence>
<feature type="domain" description="CMP/dCMP-type deaminase" evidence="13">
    <location>
        <begin position="46"/>
        <end position="151"/>
    </location>
</feature>
<evidence type="ECO:0000256" key="1">
    <source>
        <dbReference type="ARBA" id="ARBA00001947"/>
    </source>
</evidence>
<feature type="compositionally biased region" description="Basic and acidic residues" evidence="12">
    <location>
        <begin position="493"/>
        <end position="503"/>
    </location>
</feature>
<sequence>MEGSDTWNRADPGQSMPDRDMRDSSTQTDCRLQGHGPRLSKVNLFTLLSLWMELFPQEQPEEDDPSEIRGVGLVVVRDSKVVGLHCSGPELHAGQAAIIQHGTSLADCHLYFSRRPCATCLKMIINAGVSQISFWPGDPEVSMLRSASANHSSPHSPPDSITQEAALDAVAMEKLKSNSRPHICVLLQPLAPSLAQFVDETSRECDFMERMSDDEPGLNTEELFNRERTRHLKDFSTRLLVKTSLQHREILTHMGLENFCVEPYFSNLRHNMRELVEVLAAVAAGVPQQQYGFYREQHSTPEPSAAKSLLPPRHEGLSQEVARHCIIQARLLAYRTEDPKVGVGAVIWAKGPSAGSDGTGSLYLVGCGYNAYPEGSQYAEYPQMDTKQEDRQRRKYRYIVHAEQNALTFRTRQVKPEEPTMLFVTKCPCDECLPLIRGAGITHIYSSDQDRDKAKGEISYLRFSSLKNISKFIWQRSPSASSPHHANGYAGKHSREAEQESHSNKKLCTHRSNEAPVN</sequence>
<evidence type="ECO:0000256" key="6">
    <source>
        <dbReference type="ARBA" id="ARBA00022801"/>
    </source>
</evidence>
<dbReference type="PANTHER" id="PTHR11086">
    <property type="entry name" value="DEOXYCYTIDYLATE DEAMINASE-RELATED"/>
    <property type="match status" value="1"/>
</dbReference>
<evidence type="ECO:0000256" key="10">
    <source>
        <dbReference type="ARBA" id="ARBA00049252"/>
    </source>
</evidence>
<comment type="cofactor">
    <cofactor evidence="1">
        <name>Zn(2+)</name>
        <dbReference type="ChEBI" id="CHEBI:29105"/>
    </cofactor>
</comment>
<feature type="domain" description="CMP/dCMP-type deaminase" evidence="13">
    <location>
        <begin position="320"/>
        <end position="468"/>
    </location>
</feature>
<dbReference type="PROSITE" id="PS00903">
    <property type="entry name" value="CYT_DCMP_DEAMINASES_1"/>
    <property type="match status" value="1"/>
</dbReference>
<dbReference type="RefSeq" id="XP_029304068.1">
    <property type="nucleotide sequence ID" value="XM_029448208.1"/>
</dbReference>
<dbReference type="InterPro" id="IPR016193">
    <property type="entry name" value="Cytidine_deaminase-like"/>
</dbReference>
<dbReference type="SUPFAM" id="SSF53927">
    <property type="entry name" value="Cytidine deaminase-like"/>
    <property type="match status" value="2"/>
</dbReference>
<evidence type="ECO:0000256" key="8">
    <source>
        <dbReference type="ARBA" id="ARBA00040574"/>
    </source>
</evidence>
<name>A0A6J2QZV6_COTGO</name>
<dbReference type="OrthoDB" id="6710946at2759"/>
<dbReference type="PROSITE" id="PS51747">
    <property type="entry name" value="CYT_DCMP_DEAMINASES_2"/>
    <property type="match status" value="2"/>
</dbReference>
<evidence type="ECO:0000259" key="13">
    <source>
        <dbReference type="PROSITE" id="PS51747"/>
    </source>
</evidence>
<dbReference type="Gene3D" id="3.40.140.10">
    <property type="entry name" value="Cytidine Deaminase, domain 2"/>
    <property type="match status" value="2"/>
</dbReference>
<keyword evidence="6" id="KW-0378">Hydrolase</keyword>
<keyword evidence="5" id="KW-0677">Repeat</keyword>